<dbReference type="InterPro" id="IPR024078">
    <property type="entry name" value="LmbE-like_dom_sf"/>
</dbReference>
<keyword evidence="3" id="KW-1185">Reference proteome</keyword>
<dbReference type="GO" id="GO:0016811">
    <property type="term" value="F:hydrolase activity, acting on carbon-nitrogen (but not peptide) bonds, in linear amides"/>
    <property type="evidence" value="ECO:0007669"/>
    <property type="project" value="TreeGrafter"/>
</dbReference>
<organism evidence="2 3">
    <name type="scientific">Antrihabitans stalactiti</name>
    <dbReference type="NCBI Taxonomy" id="2584121"/>
    <lineage>
        <taxon>Bacteria</taxon>
        <taxon>Bacillati</taxon>
        <taxon>Actinomycetota</taxon>
        <taxon>Actinomycetes</taxon>
        <taxon>Mycobacteriales</taxon>
        <taxon>Nocardiaceae</taxon>
        <taxon>Antrihabitans</taxon>
    </lineage>
</organism>
<proteinExistence type="predicted"/>
<keyword evidence="1" id="KW-0862">Zinc</keyword>
<dbReference type="InterPro" id="IPR003737">
    <property type="entry name" value="GlcNAc_PI_deacetylase-related"/>
</dbReference>
<gene>
    <name evidence="2" type="ORF">FGL95_01545</name>
</gene>
<dbReference type="PANTHER" id="PTHR12993:SF29">
    <property type="entry name" value="BLR3841 PROTEIN"/>
    <property type="match status" value="1"/>
</dbReference>
<dbReference type="RefSeq" id="WP_169585186.1">
    <property type="nucleotide sequence ID" value="NZ_VCQU01000001.1"/>
</dbReference>
<reference evidence="2 3" key="1">
    <citation type="submission" date="2019-05" db="EMBL/GenBank/DDBJ databases">
        <authorList>
            <person name="Lee S.D."/>
        </authorList>
    </citation>
    <scope>NUCLEOTIDE SEQUENCE [LARGE SCALE GENOMIC DNA]</scope>
    <source>
        <strain evidence="2 3">YC2-7</strain>
    </source>
</reference>
<evidence type="ECO:0000256" key="1">
    <source>
        <dbReference type="ARBA" id="ARBA00022833"/>
    </source>
</evidence>
<dbReference type="Proteomes" id="UP000535543">
    <property type="component" value="Unassembled WGS sequence"/>
</dbReference>
<dbReference type="SUPFAM" id="SSF102588">
    <property type="entry name" value="LmbE-like"/>
    <property type="match status" value="1"/>
</dbReference>
<dbReference type="Pfam" id="PF02585">
    <property type="entry name" value="PIG-L"/>
    <property type="match status" value="1"/>
</dbReference>
<protein>
    <submittedName>
        <fullName evidence="2">PIG-L family deacetylase</fullName>
    </submittedName>
</protein>
<reference evidence="2 3" key="2">
    <citation type="submission" date="2020-06" db="EMBL/GenBank/DDBJ databases">
        <title>Antribacter stalactiti gen. nov., sp. nov., a new member of the family Nacardiaceae isolated from a cave.</title>
        <authorList>
            <person name="Kim I.S."/>
        </authorList>
    </citation>
    <scope>NUCLEOTIDE SEQUENCE [LARGE SCALE GENOMIC DNA]</scope>
    <source>
        <strain evidence="2 3">YC2-7</strain>
    </source>
</reference>
<dbReference type="AlphaFoldDB" id="A0A848KAK4"/>
<dbReference type="GO" id="GO:0016137">
    <property type="term" value="P:glycoside metabolic process"/>
    <property type="evidence" value="ECO:0007669"/>
    <property type="project" value="UniProtKB-ARBA"/>
</dbReference>
<comment type="caution">
    <text evidence="2">The sequence shown here is derived from an EMBL/GenBank/DDBJ whole genome shotgun (WGS) entry which is preliminary data.</text>
</comment>
<evidence type="ECO:0000313" key="3">
    <source>
        <dbReference type="Proteomes" id="UP000535543"/>
    </source>
</evidence>
<accession>A0A848KAK4</accession>
<sequence>MPGTPEAAWQRWGLSFPTFSLLGCNHLVVVAPHPDDEILGVGGLMALAAAARIPVSIIAVTDGEAAYPDSDLLPAHTLAALRPDELRCALVELGLSPPIARLGIPDGGVTAKESELQTLLTGELAAKPTGTWCAGPWRDDGHPDHDATGRACERACRQTRTRFIEYPVWMWHWADPGDAAVPWSTARTVRLPPPIRHAKALAVSRFRSQIDAPPDDDTILPPHVLARLLRSTETVFV</sequence>
<dbReference type="PANTHER" id="PTHR12993">
    <property type="entry name" value="N-ACETYLGLUCOSAMINYL-PHOSPHATIDYLINOSITOL DE-N-ACETYLASE-RELATED"/>
    <property type="match status" value="1"/>
</dbReference>
<name>A0A848KAK4_9NOCA</name>
<dbReference type="Gene3D" id="3.40.50.10320">
    <property type="entry name" value="LmbE-like"/>
    <property type="match status" value="1"/>
</dbReference>
<dbReference type="EMBL" id="VCQU01000001">
    <property type="protein sequence ID" value="NMN93722.1"/>
    <property type="molecule type" value="Genomic_DNA"/>
</dbReference>
<evidence type="ECO:0000313" key="2">
    <source>
        <dbReference type="EMBL" id="NMN93722.1"/>
    </source>
</evidence>